<dbReference type="PROSITE" id="PS50110">
    <property type="entry name" value="RESPONSE_REGULATORY"/>
    <property type="match status" value="1"/>
</dbReference>
<dbReference type="InterPro" id="IPR011006">
    <property type="entry name" value="CheY-like_superfamily"/>
</dbReference>
<keyword evidence="5" id="KW-0804">Transcription</keyword>
<evidence type="ECO:0000256" key="2">
    <source>
        <dbReference type="ARBA" id="ARBA00023012"/>
    </source>
</evidence>
<dbReference type="Gene3D" id="3.40.50.2300">
    <property type="match status" value="1"/>
</dbReference>
<dbReference type="GO" id="GO:0005829">
    <property type="term" value="C:cytosol"/>
    <property type="evidence" value="ECO:0007669"/>
    <property type="project" value="TreeGrafter"/>
</dbReference>
<proteinExistence type="predicted"/>
<dbReference type="Pfam" id="PF00486">
    <property type="entry name" value="Trans_reg_C"/>
    <property type="match status" value="1"/>
</dbReference>
<dbReference type="InterPro" id="IPR036388">
    <property type="entry name" value="WH-like_DNA-bd_sf"/>
</dbReference>
<dbReference type="GO" id="GO:0006355">
    <property type="term" value="P:regulation of DNA-templated transcription"/>
    <property type="evidence" value="ECO:0007669"/>
    <property type="project" value="InterPro"/>
</dbReference>
<dbReference type="InterPro" id="IPR001789">
    <property type="entry name" value="Sig_transdc_resp-reg_receiver"/>
</dbReference>
<evidence type="ECO:0000259" key="9">
    <source>
        <dbReference type="PROSITE" id="PS51755"/>
    </source>
</evidence>
<keyword evidence="1 6" id="KW-0597">Phosphoprotein</keyword>
<evidence type="ECO:0000256" key="1">
    <source>
        <dbReference type="ARBA" id="ARBA00022553"/>
    </source>
</evidence>
<name>A0A4Q1ANP9_9BACT</name>
<dbReference type="PANTHER" id="PTHR48111:SF22">
    <property type="entry name" value="REGULATOR OF RPOS"/>
    <property type="match status" value="1"/>
</dbReference>
<dbReference type="InterPro" id="IPR001867">
    <property type="entry name" value="OmpR/PhoB-type_DNA-bd"/>
</dbReference>
<dbReference type="OrthoDB" id="165980at2"/>
<keyword evidence="2" id="KW-0902">Two-component regulatory system</keyword>
<evidence type="ECO:0000256" key="7">
    <source>
        <dbReference type="PROSITE-ProRule" id="PRU01091"/>
    </source>
</evidence>
<reference evidence="10 11" key="1">
    <citation type="submission" date="2017-10" db="EMBL/GenBank/DDBJ databases">
        <title>Genomics of the genus Arcobacter.</title>
        <authorList>
            <person name="Perez-Cataluna A."/>
            <person name="Figueras M.J."/>
        </authorList>
    </citation>
    <scope>NUCLEOTIDE SEQUENCE [LARGE SCALE GENOMIC DNA]</scope>
    <source>
        <strain evidence="10 11">CECT 8441</strain>
    </source>
</reference>
<dbReference type="GO" id="GO:0032993">
    <property type="term" value="C:protein-DNA complex"/>
    <property type="evidence" value="ECO:0007669"/>
    <property type="project" value="TreeGrafter"/>
</dbReference>
<evidence type="ECO:0000259" key="8">
    <source>
        <dbReference type="PROSITE" id="PS50110"/>
    </source>
</evidence>
<keyword evidence="3" id="KW-0805">Transcription regulation</keyword>
<evidence type="ECO:0000256" key="3">
    <source>
        <dbReference type="ARBA" id="ARBA00023015"/>
    </source>
</evidence>
<evidence type="ECO:0000313" key="11">
    <source>
        <dbReference type="Proteomes" id="UP000289758"/>
    </source>
</evidence>
<dbReference type="GO" id="GO:0000976">
    <property type="term" value="F:transcription cis-regulatory region binding"/>
    <property type="evidence" value="ECO:0007669"/>
    <property type="project" value="TreeGrafter"/>
</dbReference>
<dbReference type="CDD" id="cd00383">
    <property type="entry name" value="trans_reg_C"/>
    <property type="match status" value="1"/>
</dbReference>
<dbReference type="PROSITE" id="PS51755">
    <property type="entry name" value="OMPR_PHOB"/>
    <property type="match status" value="1"/>
</dbReference>
<dbReference type="SUPFAM" id="SSF52172">
    <property type="entry name" value="CheY-like"/>
    <property type="match status" value="1"/>
</dbReference>
<keyword evidence="4 7" id="KW-0238">DNA-binding</keyword>
<dbReference type="InterPro" id="IPR016032">
    <property type="entry name" value="Sig_transdc_resp-reg_C-effctor"/>
</dbReference>
<protein>
    <submittedName>
        <fullName evidence="10">DNA-binding response regulator</fullName>
    </submittedName>
</protein>
<evidence type="ECO:0000256" key="5">
    <source>
        <dbReference type="ARBA" id="ARBA00023163"/>
    </source>
</evidence>
<evidence type="ECO:0000256" key="4">
    <source>
        <dbReference type="ARBA" id="ARBA00023125"/>
    </source>
</evidence>
<dbReference type="PANTHER" id="PTHR48111">
    <property type="entry name" value="REGULATOR OF RPOS"/>
    <property type="match status" value="1"/>
</dbReference>
<dbReference type="EMBL" id="PDKK01000011">
    <property type="protein sequence ID" value="RXK04084.1"/>
    <property type="molecule type" value="Genomic_DNA"/>
</dbReference>
<dbReference type="SMART" id="SM00448">
    <property type="entry name" value="REC"/>
    <property type="match status" value="1"/>
</dbReference>
<evidence type="ECO:0000313" key="10">
    <source>
        <dbReference type="EMBL" id="RXK04084.1"/>
    </source>
</evidence>
<feature type="domain" description="Response regulatory" evidence="8">
    <location>
        <begin position="3"/>
        <end position="116"/>
    </location>
</feature>
<dbReference type="SUPFAM" id="SSF46894">
    <property type="entry name" value="C-terminal effector domain of the bipartite response regulators"/>
    <property type="match status" value="1"/>
</dbReference>
<feature type="DNA-binding region" description="OmpR/PhoB-type" evidence="7">
    <location>
        <begin position="127"/>
        <end position="226"/>
    </location>
</feature>
<dbReference type="InterPro" id="IPR039420">
    <property type="entry name" value="WalR-like"/>
</dbReference>
<comment type="caution">
    <text evidence="10">The sequence shown here is derived from an EMBL/GenBank/DDBJ whole genome shotgun (WGS) entry which is preliminary data.</text>
</comment>
<gene>
    <name evidence="10" type="ORF">CRV07_11690</name>
</gene>
<evidence type="ECO:0000256" key="6">
    <source>
        <dbReference type="PROSITE-ProRule" id="PRU00169"/>
    </source>
</evidence>
<dbReference type="SMART" id="SM00862">
    <property type="entry name" value="Trans_reg_C"/>
    <property type="match status" value="1"/>
</dbReference>
<sequence length="227" mass="26351">MIEILMIEDDLELAEILVDYLDQYNIKVTNYESPELGISALRVKKYDLVILDLSLPEIDGIEVCKMIRAHNDIPIIISSARSNIGDKIACFSYGADDFLPKPYDTQELIFRIKSILRRCNLNITKKEEVQKRQVFIHDESRMEIRKEDELLNLTNAEYHILAYMIKRAGFVVSREELLSNVESIKYESSYKSIDVLIGRVRNKIEENSKKPKYILSIRGVGYKLVNE</sequence>
<dbReference type="AlphaFoldDB" id="A0A4Q1ANP9"/>
<feature type="domain" description="OmpR/PhoB-type" evidence="9">
    <location>
        <begin position="127"/>
        <end position="226"/>
    </location>
</feature>
<dbReference type="RefSeq" id="WP_129087842.1">
    <property type="nucleotide sequence ID" value="NZ_CP053836.1"/>
</dbReference>
<organism evidence="10 11">
    <name type="scientific">Halarcobacter ebronensis</name>
    <dbReference type="NCBI Taxonomy" id="1462615"/>
    <lineage>
        <taxon>Bacteria</taxon>
        <taxon>Pseudomonadati</taxon>
        <taxon>Campylobacterota</taxon>
        <taxon>Epsilonproteobacteria</taxon>
        <taxon>Campylobacterales</taxon>
        <taxon>Arcobacteraceae</taxon>
        <taxon>Halarcobacter</taxon>
    </lineage>
</organism>
<keyword evidence="11" id="KW-1185">Reference proteome</keyword>
<dbReference type="GO" id="GO:0000156">
    <property type="term" value="F:phosphorelay response regulator activity"/>
    <property type="evidence" value="ECO:0007669"/>
    <property type="project" value="TreeGrafter"/>
</dbReference>
<dbReference type="Pfam" id="PF00072">
    <property type="entry name" value="Response_reg"/>
    <property type="match status" value="1"/>
</dbReference>
<feature type="modified residue" description="4-aspartylphosphate" evidence="6">
    <location>
        <position position="52"/>
    </location>
</feature>
<accession>A0A4Q1ANP9</accession>
<dbReference type="Proteomes" id="UP000289758">
    <property type="component" value="Unassembled WGS sequence"/>
</dbReference>
<dbReference type="Gene3D" id="1.10.10.10">
    <property type="entry name" value="Winged helix-like DNA-binding domain superfamily/Winged helix DNA-binding domain"/>
    <property type="match status" value="1"/>
</dbReference>